<evidence type="ECO:0000313" key="5">
    <source>
        <dbReference type="Proteomes" id="UP001224775"/>
    </source>
</evidence>
<evidence type="ECO:0000259" key="3">
    <source>
        <dbReference type="Pfam" id="PF00149"/>
    </source>
</evidence>
<feature type="region of interest" description="Disordered" evidence="1">
    <location>
        <begin position="164"/>
        <end position="247"/>
    </location>
</feature>
<dbReference type="Proteomes" id="UP001224775">
    <property type="component" value="Unassembled WGS sequence"/>
</dbReference>
<organism evidence="4 5">
    <name type="scientific">Skeletonema marinoi</name>
    <dbReference type="NCBI Taxonomy" id="267567"/>
    <lineage>
        <taxon>Eukaryota</taxon>
        <taxon>Sar</taxon>
        <taxon>Stramenopiles</taxon>
        <taxon>Ochrophyta</taxon>
        <taxon>Bacillariophyta</taxon>
        <taxon>Coscinodiscophyceae</taxon>
        <taxon>Thalassiosirophycidae</taxon>
        <taxon>Thalassiosirales</taxon>
        <taxon>Skeletonemataceae</taxon>
        <taxon>Skeletonema</taxon>
        <taxon>Skeletonema marinoi-dohrnii complex</taxon>
    </lineage>
</organism>
<proteinExistence type="predicted"/>
<reference evidence="4" key="1">
    <citation type="submission" date="2023-06" db="EMBL/GenBank/DDBJ databases">
        <title>Survivors Of The Sea: Transcriptome response of Skeletonema marinoi to long-term dormancy.</title>
        <authorList>
            <person name="Pinder M.I.M."/>
            <person name="Kourtchenko O."/>
            <person name="Robertson E.K."/>
            <person name="Larsson T."/>
            <person name="Maumus F."/>
            <person name="Osuna-Cruz C.M."/>
            <person name="Vancaester E."/>
            <person name="Stenow R."/>
            <person name="Vandepoele K."/>
            <person name="Ploug H."/>
            <person name="Bruchert V."/>
            <person name="Godhe A."/>
            <person name="Topel M."/>
        </authorList>
    </citation>
    <scope>NUCLEOTIDE SEQUENCE</scope>
    <source>
        <strain evidence="4">R05AC</strain>
    </source>
</reference>
<feature type="compositionally biased region" description="Low complexity" evidence="1">
    <location>
        <begin position="317"/>
        <end position="330"/>
    </location>
</feature>
<keyword evidence="5" id="KW-1185">Reference proteome</keyword>
<keyword evidence="2" id="KW-0472">Membrane</keyword>
<dbReference type="GO" id="GO:0016787">
    <property type="term" value="F:hydrolase activity"/>
    <property type="evidence" value="ECO:0007669"/>
    <property type="project" value="InterPro"/>
</dbReference>
<feature type="compositionally biased region" description="Low complexity" evidence="1">
    <location>
        <begin position="229"/>
        <end position="244"/>
    </location>
</feature>
<dbReference type="Pfam" id="PF00149">
    <property type="entry name" value="Metallophos"/>
    <property type="match status" value="1"/>
</dbReference>
<keyword evidence="2" id="KW-1133">Transmembrane helix</keyword>
<sequence length="811" mass="88463">MSSSDKDEVDVGIHRISSQVDADGSAEVTLAVAAPMTRTKSTPLGGTISGMGYSMRRVLSRDDGGRHAAAVSSSKQEAEGLMPSNNTSPLPLVKSKSGLSPEDISHSVSRVFSKEDGAWQSAIEVEGLVSHEDSVSRVSSRVDASDECAEAILLPNQFDGSSLQGSGYGLRQVKSTPLRGMEDGYSLKRTKTSGHDGSSLHKPLSLVRSRFSSIGKKGTKRKGTKDDGSTIAESDSSSSGSDYGQSERKKFISNKTITAFIVLFLMGVAGGGVYLLKPELFGAGGDNDSLGESYLEAIYGSYSVPSSQPSNPLEAISNSSSVPSSQPSNPLTTLAPIQLNATSQPTQGATTVKPLLDDTVAAPPLTTQAPSQLVSSPTQNMTTVNDITDTQNLTIVNATTDLPFGEDTIDAPLPTTQAPSQLVASSPAQNVTIVNATTDTQNVTSVNATTDATADTQNTTMGKPTNDTQTAPPTENTTLPLTSQNLTSSLANLTSSPTLSPDVTITEELVEEIPEDTITTFYVMADAPYSDEERYHLMPRHIDQLGDDGEFLVHLGDLQYAVVDRCREGAYYEAKEILKKSRMPTFVLPGDNDINDCDSMSHGEEMWTKYFGLFDQRWDHSFDVTRWGDLGESFSFIQKRVLYLGLNMIGGTPYSWTEKSNRHRKHLEQVRALFEEHEGKFEVIVLLKHADPGRNHRDFFGDGDRDGLFIDLIRMLGKPTIHFHGDNHNYYEEEGEYGVDNYMRISLDGESVAPPIRVIIDVSKPNPVTVSRRQSNLRVKCCSDGWPRLDDDDDDYYHYDDDYYYYDDGDE</sequence>
<dbReference type="SUPFAM" id="SSF56300">
    <property type="entry name" value="Metallo-dependent phosphatases"/>
    <property type="match status" value="1"/>
</dbReference>
<dbReference type="InterPro" id="IPR029052">
    <property type="entry name" value="Metallo-depent_PP-like"/>
</dbReference>
<feature type="domain" description="Calcineurin-like phosphoesterase" evidence="3">
    <location>
        <begin position="537"/>
        <end position="729"/>
    </location>
</feature>
<dbReference type="AlphaFoldDB" id="A0AAD8Y959"/>
<gene>
    <name evidence="4" type="ORF">QTG54_007991</name>
</gene>
<comment type="caution">
    <text evidence="4">The sequence shown here is derived from an EMBL/GenBank/DDBJ whole genome shotgun (WGS) entry which is preliminary data.</text>
</comment>
<dbReference type="EMBL" id="JATAAI010000013">
    <property type="protein sequence ID" value="KAK1741513.1"/>
    <property type="molecule type" value="Genomic_DNA"/>
</dbReference>
<dbReference type="InterPro" id="IPR004843">
    <property type="entry name" value="Calcineurin-like_PHP"/>
</dbReference>
<feature type="region of interest" description="Disordered" evidence="1">
    <location>
        <begin position="61"/>
        <end position="100"/>
    </location>
</feature>
<protein>
    <recommendedName>
        <fullName evidence="3">Calcineurin-like phosphoesterase domain-containing protein</fullName>
    </recommendedName>
</protein>
<feature type="region of interest" description="Disordered" evidence="1">
    <location>
        <begin position="451"/>
        <end position="479"/>
    </location>
</feature>
<evidence type="ECO:0000256" key="2">
    <source>
        <dbReference type="SAM" id="Phobius"/>
    </source>
</evidence>
<evidence type="ECO:0000256" key="1">
    <source>
        <dbReference type="SAM" id="MobiDB-lite"/>
    </source>
</evidence>
<accession>A0AAD8Y959</accession>
<name>A0AAD8Y959_9STRA</name>
<feature type="transmembrane region" description="Helical" evidence="2">
    <location>
        <begin position="257"/>
        <end position="276"/>
    </location>
</feature>
<evidence type="ECO:0000313" key="4">
    <source>
        <dbReference type="EMBL" id="KAK1741513.1"/>
    </source>
</evidence>
<feature type="compositionally biased region" description="Low complexity" evidence="1">
    <location>
        <begin position="451"/>
        <end position="460"/>
    </location>
</feature>
<feature type="compositionally biased region" description="Polar residues" evidence="1">
    <location>
        <begin position="461"/>
        <end position="479"/>
    </location>
</feature>
<feature type="region of interest" description="Disordered" evidence="1">
    <location>
        <begin position="306"/>
        <end position="333"/>
    </location>
</feature>
<keyword evidence="2" id="KW-0812">Transmembrane</keyword>